<evidence type="ECO:0000256" key="1">
    <source>
        <dbReference type="SAM" id="MobiDB-lite"/>
    </source>
</evidence>
<comment type="caution">
    <text evidence="2">The sequence shown here is derived from an EMBL/GenBank/DDBJ whole genome shotgun (WGS) entry which is preliminary data.</text>
</comment>
<gene>
    <name evidence="2" type="ORF">LPLAT_LOCUS2728</name>
</gene>
<dbReference type="AlphaFoldDB" id="A0AAV2MWD9"/>
<evidence type="ECO:0000313" key="3">
    <source>
        <dbReference type="Proteomes" id="UP001497644"/>
    </source>
</evidence>
<feature type="compositionally biased region" description="Basic and acidic residues" evidence="1">
    <location>
        <begin position="9"/>
        <end position="23"/>
    </location>
</feature>
<evidence type="ECO:0000313" key="2">
    <source>
        <dbReference type="EMBL" id="CAL1671604.1"/>
    </source>
</evidence>
<dbReference type="Proteomes" id="UP001497644">
    <property type="component" value="Unassembled WGS sequence"/>
</dbReference>
<feature type="compositionally biased region" description="Polar residues" evidence="1">
    <location>
        <begin position="24"/>
        <end position="60"/>
    </location>
</feature>
<protein>
    <submittedName>
        <fullName evidence="2">Uncharacterized protein</fullName>
    </submittedName>
</protein>
<proteinExistence type="predicted"/>
<feature type="region of interest" description="Disordered" evidence="1">
    <location>
        <begin position="1"/>
        <end position="82"/>
    </location>
</feature>
<organism evidence="2 3">
    <name type="scientific">Lasius platythorax</name>
    <dbReference type="NCBI Taxonomy" id="488582"/>
    <lineage>
        <taxon>Eukaryota</taxon>
        <taxon>Metazoa</taxon>
        <taxon>Ecdysozoa</taxon>
        <taxon>Arthropoda</taxon>
        <taxon>Hexapoda</taxon>
        <taxon>Insecta</taxon>
        <taxon>Pterygota</taxon>
        <taxon>Neoptera</taxon>
        <taxon>Endopterygota</taxon>
        <taxon>Hymenoptera</taxon>
        <taxon>Apocrita</taxon>
        <taxon>Aculeata</taxon>
        <taxon>Formicoidea</taxon>
        <taxon>Formicidae</taxon>
        <taxon>Formicinae</taxon>
        <taxon>Lasius</taxon>
        <taxon>Lasius</taxon>
    </lineage>
</organism>
<sequence>MEVDNYDSENVHETEDIIRERNTETIVVDNNEQSQNIQPEVSQGDQSLPSTSIFSTADNTSTDKDSNNSFNQRNTAEFTSLSKKKASKRKIIDEHKKHSDEAYTIMKNLENKQHRDKFTVFGEHVAYKMRMLRTENAQNIVEHIVCNTLWEASMGKYDQPSFGLYNVPPILPSKALQTLLPLHSPVPSNASHYSEGTSYSESPSPLQANTNASIPDNSTTEPNTKWTQSNNIIYEAMQDIIN</sequence>
<feature type="compositionally biased region" description="Polar residues" evidence="1">
    <location>
        <begin position="67"/>
        <end position="81"/>
    </location>
</feature>
<feature type="region of interest" description="Disordered" evidence="1">
    <location>
        <begin position="190"/>
        <end position="226"/>
    </location>
</feature>
<reference evidence="2" key="1">
    <citation type="submission" date="2024-04" db="EMBL/GenBank/DDBJ databases">
        <authorList>
            <consortium name="Molecular Ecology Group"/>
        </authorList>
    </citation>
    <scope>NUCLEOTIDE SEQUENCE</scope>
</reference>
<name>A0AAV2MWD9_9HYME</name>
<keyword evidence="3" id="KW-1185">Reference proteome</keyword>
<accession>A0AAV2MWD9</accession>
<dbReference type="EMBL" id="CAXIPU020000170">
    <property type="protein sequence ID" value="CAL1671604.1"/>
    <property type="molecule type" value="Genomic_DNA"/>
</dbReference>